<name>Q2FLL3_METHJ</name>
<dbReference type="OrthoDB" id="107461at2157"/>
<dbReference type="RefSeq" id="WP_011449077.1">
    <property type="nucleotide sequence ID" value="NC_007796.1"/>
</dbReference>
<organism evidence="2 3">
    <name type="scientific">Methanospirillum hungatei JF-1 (strain ATCC 27890 / DSM 864 / NBRC 100397 / JF-1)</name>
    <dbReference type="NCBI Taxonomy" id="323259"/>
    <lineage>
        <taxon>Archaea</taxon>
        <taxon>Methanobacteriati</taxon>
        <taxon>Methanobacteriota</taxon>
        <taxon>Stenosarchaea group</taxon>
        <taxon>Methanomicrobia</taxon>
        <taxon>Methanomicrobiales</taxon>
        <taxon>Methanospirillaceae</taxon>
        <taxon>Methanospirillum</taxon>
    </lineage>
</organism>
<dbReference type="InterPro" id="IPR039018">
    <property type="entry name" value="VapC20-like"/>
</dbReference>
<dbReference type="EMBL" id="CP000254">
    <property type="protein sequence ID" value="ABD41818.1"/>
    <property type="molecule type" value="Genomic_DNA"/>
</dbReference>
<evidence type="ECO:0000259" key="1">
    <source>
        <dbReference type="Pfam" id="PF01850"/>
    </source>
</evidence>
<dbReference type="CDD" id="cd09854">
    <property type="entry name" value="PIN_VapC-like"/>
    <property type="match status" value="1"/>
</dbReference>
<sequence>MKNSIIVDTSALIAYFIQSEKKHQCINSYIKTHPKQEWIIVSTVFSEIMTWLRLKVHPRHAIPIGSFLREQCYYHPITPSEDEVTWDIYKTYSDKKWSFTDCSLLAVSKEENVPLILSIDHHFHQMKSFGVTVVPDE</sequence>
<dbReference type="PANTHER" id="PTHR42188:SF1">
    <property type="entry name" value="23S RRNA-SPECIFIC ENDONUCLEASE VAPC20"/>
    <property type="match status" value="1"/>
</dbReference>
<dbReference type="Pfam" id="PF01850">
    <property type="entry name" value="PIN"/>
    <property type="match status" value="1"/>
</dbReference>
<reference evidence="3" key="1">
    <citation type="journal article" date="2016" name="Stand. Genomic Sci.">
        <title>Complete genome sequence of Methanospirillum hungatei type strain JF1.</title>
        <authorList>
            <person name="Gunsalus R.P."/>
            <person name="Cook L.E."/>
            <person name="Crable B."/>
            <person name="Rohlin L."/>
            <person name="McDonald E."/>
            <person name="Mouttaki H."/>
            <person name="Sieber J.R."/>
            <person name="Poweleit N."/>
            <person name="Zhou H."/>
            <person name="Lapidus A.L."/>
            <person name="Daligault H.E."/>
            <person name="Land M."/>
            <person name="Gilna P."/>
            <person name="Ivanova N."/>
            <person name="Kyrpides N."/>
            <person name="Culley D.E."/>
            <person name="McInerney M.J."/>
        </authorList>
    </citation>
    <scope>NUCLEOTIDE SEQUENCE [LARGE SCALE GENOMIC DNA]</scope>
    <source>
        <strain evidence="3">ATCC 27890 / DSM 864 / NBRC 100397 / JF-1</strain>
    </source>
</reference>
<dbReference type="SUPFAM" id="SSF88723">
    <property type="entry name" value="PIN domain-like"/>
    <property type="match status" value="1"/>
</dbReference>
<dbReference type="KEGG" id="mhu:Mhun_2111"/>
<dbReference type="Proteomes" id="UP000001941">
    <property type="component" value="Chromosome"/>
</dbReference>
<accession>Q2FLL3</accession>
<protein>
    <recommendedName>
        <fullName evidence="1">PIN domain-containing protein</fullName>
    </recommendedName>
</protein>
<dbReference type="GeneID" id="3925201"/>
<dbReference type="PANTHER" id="PTHR42188">
    <property type="entry name" value="23S RRNA-SPECIFIC ENDONUCLEASE VAPC20"/>
    <property type="match status" value="1"/>
</dbReference>
<dbReference type="InterPro" id="IPR002716">
    <property type="entry name" value="PIN_dom"/>
</dbReference>
<dbReference type="STRING" id="323259.Mhun_2111"/>
<dbReference type="eggNOG" id="arCOG04502">
    <property type="taxonomic scope" value="Archaea"/>
</dbReference>
<dbReference type="AlphaFoldDB" id="Q2FLL3"/>
<dbReference type="InParanoid" id="Q2FLL3"/>
<proteinExistence type="predicted"/>
<dbReference type="EnsemblBacteria" id="ABD41818">
    <property type="protein sequence ID" value="ABD41818"/>
    <property type="gene ID" value="Mhun_2111"/>
</dbReference>
<dbReference type="GO" id="GO:0004521">
    <property type="term" value="F:RNA endonuclease activity"/>
    <property type="evidence" value="ECO:0007669"/>
    <property type="project" value="InterPro"/>
</dbReference>
<dbReference type="Gene3D" id="3.40.50.1010">
    <property type="entry name" value="5'-nuclease"/>
    <property type="match status" value="1"/>
</dbReference>
<dbReference type="GO" id="GO:0016075">
    <property type="term" value="P:rRNA catabolic process"/>
    <property type="evidence" value="ECO:0007669"/>
    <property type="project" value="TreeGrafter"/>
</dbReference>
<evidence type="ECO:0000313" key="3">
    <source>
        <dbReference type="Proteomes" id="UP000001941"/>
    </source>
</evidence>
<dbReference type="HOGENOM" id="CLU_136715_4_0_2"/>
<evidence type="ECO:0000313" key="2">
    <source>
        <dbReference type="EMBL" id="ABD41818.1"/>
    </source>
</evidence>
<keyword evidence="3" id="KW-1185">Reference proteome</keyword>
<gene>
    <name evidence="2" type="ordered locus">Mhun_2111</name>
</gene>
<feature type="domain" description="PIN" evidence="1">
    <location>
        <begin position="5"/>
        <end position="126"/>
    </location>
</feature>
<dbReference type="InterPro" id="IPR029060">
    <property type="entry name" value="PIN-like_dom_sf"/>
</dbReference>